<reference evidence="7 8" key="1">
    <citation type="submission" date="2016-10" db="EMBL/GenBank/DDBJ databases">
        <authorList>
            <person name="de Groot N.N."/>
        </authorList>
    </citation>
    <scope>NUCLEOTIDE SEQUENCE [LARGE SCALE GENOMIC DNA]</scope>
    <source>
        <strain evidence="7 8">DSM 24677</strain>
    </source>
</reference>
<dbReference type="RefSeq" id="WP_089887281.1">
    <property type="nucleotide sequence ID" value="NZ_FNPR01000001.1"/>
</dbReference>
<dbReference type="PANTHER" id="PTHR23427">
    <property type="entry name" value="SURFEIT LOCUS PROTEIN"/>
    <property type="match status" value="1"/>
</dbReference>
<evidence type="ECO:0000313" key="8">
    <source>
        <dbReference type="Proteomes" id="UP000199026"/>
    </source>
</evidence>
<evidence type="ECO:0000256" key="3">
    <source>
        <dbReference type="ARBA" id="ARBA00022692"/>
    </source>
</evidence>
<dbReference type="STRING" id="576131.SAMN05444486_101316"/>
<dbReference type="PROSITE" id="PS50895">
    <property type="entry name" value="SURF1"/>
    <property type="match status" value="1"/>
</dbReference>
<comment type="similarity">
    <text evidence="2 6">Belongs to the SURF1 family.</text>
</comment>
<dbReference type="Proteomes" id="UP000199026">
    <property type="component" value="Unassembled WGS sequence"/>
</dbReference>
<dbReference type="EMBL" id="FNPR01000001">
    <property type="protein sequence ID" value="SDY12476.1"/>
    <property type="molecule type" value="Genomic_DNA"/>
</dbReference>
<feature type="transmembrane region" description="Helical" evidence="6">
    <location>
        <begin position="196"/>
        <end position="215"/>
    </location>
</feature>
<dbReference type="GO" id="GO:0005886">
    <property type="term" value="C:plasma membrane"/>
    <property type="evidence" value="ECO:0007669"/>
    <property type="project" value="UniProtKB-SubCell"/>
</dbReference>
<dbReference type="AlphaFoldDB" id="A0A1H3HAF0"/>
<organism evidence="7 8">
    <name type="scientific">Lentibacter algarum</name>
    <dbReference type="NCBI Taxonomy" id="576131"/>
    <lineage>
        <taxon>Bacteria</taxon>
        <taxon>Pseudomonadati</taxon>
        <taxon>Pseudomonadota</taxon>
        <taxon>Alphaproteobacteria</taxon>
        <taxon>Rhodobacterales</taxon>
        <taxon>Roseobacteraceae</taxon>
        <taxon>Lentibacter</taxon>
    </lineage>
</organism>
<evidence type="ECO:0000256" key="6">
    <source>
        <dbReference type="RuleBase" id="RU363076"/>
    </source>
</evidence>
<dbReference type="CDD" id="cd06662">
    <property type="entry name" value="SURF1"/>
    <property type="match status" value="1"/>
</dbReference>
<evidence type="ECO:0000256" key="2">
    <source>
        <dbReference type="ARBA" id="ARBA00007165"/>
    </source>
</evidence>
<keyword evidence="8" id="KW-1185">Reference proteome</keyword>
<evidence type="ECO:0000256" key="1">
    <source>
        <dbReference type="ARBA" id="ARBA00004370"/>
    </source>
</evidence>
<protein>
    <recommendedName>
        <fullName evidence="6">SURF1-like protein</fullName>
    </recommendedName>
</protein>
<sequence length="224" mass="24732">MKQNWPFLLLSVLVLILLVSLGNWQVLRKAEKAAYIAAIDARVAAAPVALPTAPDATADQFLSVRVSGTFTGPEVRVLVSTRDYGAGYRIIQAFEANGRRLLIDRGYVLSSAKDTPRPAGAASIEGNLHWPNERDKYTPENDVAGNTWYARDVPTLAQALGTEEVLLVAREEAPKPAQILPLPLDTSTIPNRHLEYIITWYGLAAVWVLMTAYFLKRRHAKAKL</sequence>
<keyword evidence="4 6" id="KW-1133">Transmembrane helix</keyword>
<keyword evidence="6" id="KW-1003">Cell membrane</keyword>
<evidence type="ECO:0000256" key="4">
    <source>
        <dbReference type="ARBA" id="ARBA00022989"/>
    </source>
</evidence>
<dbReference type="OrthoDB" id="6079986at2"/>
<dbReference type="InterPro" id="IPR045214">
    <property type="entry name" value="Surf1/Surf4"/>
</dbReference>
<evidence type="ECO:0000256" key="5">
    <source>
        <dbReference type="ARBA" id="ARBA00023136"/>
    </source>
</evidence>
<dbReference type="InterPro" id="IPR002994">
    <property type="entry name" value="Surf1/Shy1"/>
</dbReference>
<dbReference type="PANTHER" id="PTHR23427:SF2">
    <property type="entry name" value="SURFEIT LOCUS PROTEIN 1"/>
    <property type="match status" value="1"/>
</dbReference>
<dbReference type="Pfam" id="PF02104">
    <property type="entry name" value="SURF1"/>
    <property type="match status" value="1"/>
</dbReference>
<name>A0A1H3HAF0_9RHOB</name>
<keyword evidence="3 6" id="KW-0812">Transmembrane</keyword>
<keyword evidence="5 6" id="KW-0472">Membrane</keyword>
<gene>
    <name evidence="7" type="ORF">SAMN05444486_101316</name>
</gene>
<comment type="subcellular location">
    <subcellularLocation>
        <location evidence="6">Cell membrane</location>
        <topology evidence="6">Multi-pass membrane protein</topology>
    </subcellularLocation>
    <subcellularLocation>
        <location evidence="1">Membrane</location>
    </subcellularLocation>
</comment>
<accession>A0A1H3HAF0</accession>
<evidence type="ECO:0000313" key="7">
    <source>
        <dbReference type="EMBL" id="SDY12476.1"/>
    </source>
</evidence>
<comment type="caution">
    <text evidence="6">Lacks conserved residue(s) required for the propagation of feature annotation.</text>
</comment>
<proteinExistence type="inferred from homology"/>
<dbReference type="GeneID" id="78123122"/>